<feature type="transmembrane region" description="Helical" evidence="1">
    <location>
        <begin position="624"/>
        <end position="643"/>
    </location>
</feature>
<keyword evidence="3" id="KW-1185">Reference proteome</keyword>
<dbReference type="EMBL" id="BAAAVI010000042">
    <property type="protein sequence ID" value="GAA2888023.1"/>
    <property type="molecule type" value="Genomic_DNA"/>
</dbReference>
<keyword evidence="1" id="KW-1133">Transmembrane helix</keyword>
<protein>
    <recommendedName>
        <fullName evidence="4">Oxidoreductase</fullName>
    </recommendedName>
</protein>
<feature type="transmembrane region" description="Helical" evidence="1">
    <location>
        <begin position="594"/>
        <end position="612"/>
    </location>
</feature>
<gene>
    <name evidence="2" type="ORF">GCM10010517_51930</name>
</gene>
<evidence type="ECO:0000313" key="3">
    <source>
        <dbReference type="Proteomes" id="UP001500831"/>
    </source>
</evidence>
<dbReference type="RefSeq" id="WP_344976762.1">
    <property type="nucleotide sequence ID" value="NZ_BAAAVI010000042.1"/>
</dbReference>
<sequence>MRVEDLSEAELRVWEAFPHGEEVDFTTGDPAEDDPAAGAAWGAERTVRGRVIAALLMSEEAPRSHRIPAMRLKGARITERVDLAYSTVRHSARFLSCFFERDPSLYWARCSQLSFKRSHLPGLSGSNAQIDGHLRLEACVCTGLLELRGTQVTGSLTLSHARVGAVDCDRLQAGRGLSAIGLRAVGQVRLSDARVTGTVIMDEARFAPADGPALVLDGLVADGSVFCRWMRVTGMVRARNTRVTGPFSFTGSTIAHPGRMALLGSRITAEGGLYLGSGFTVTGIVRLANSRVDRELSLDGATLTHPGGDALQAAELQVEGTLEARELTACGRVDLSQARIAGSLNLTGAQLTTPDSSPAGRIALDAGGVTVGGGLSCSGGFRAEGEVRLADAHVGTFADFGGAHLANPGGRALDAAGASIGGGLECGHGFTAEGELTLTGARVGRRLSLNGATLSAPGGRALAAWQLEARELDLRPVKAPEGVVDLRHARIGVIRDDPATWPACRQDGLTYDALDPMPPAAERLAWLRSGPDGYVPQPYEQLATTYRRLGHDVDARTVLLVKQRRRRAGLPPYARAWGLLQDVTVGYGYRPVRAALWFLALLVAGAVVFAVNSPPRAKPGEGPAFNAVVYVLDLLFPLIDFGQEKAFQPAGATQWVAYGLVIAGWVLVTTIATGITRALSRQ</sequence>
<evidence type="ECO:0000313" key="2">
    <source>
        <dbReference type="EMBL" id="GAA2888023.1"/>
    </source>
</evidence>
<accession>A0ABN3W370</accession>
<evidence type="ECO:0000256" key="1">
    <source>
        <dbReference type="SAM" id="Phobius"/>
    </source>
</evidence>
<evidence type="ECO:0008006" key="4">
    <source>
        <dbReference type="Google" id="ProtNLM"/>
    </source>
</evidence>
<comment type="caution">
    <text evidence="2">The sequence shown here is derived from an EMBL/GenBank/DDBJ whole genome shotgun (WGS) entry which is preliminary data.</text>
</comment>
<name>A0ABN3W370_9ACTN</name>
<organism evidence="2 3">
    <name type="scientific">Streptosporangium fragile</name>
    <dbReference type="NCBI Taxonomy" id="46186"/>
    <lineage>
        <taxon>Bacteria</taxon>
        <taxon>Bacillati</taxon>
        <taxon>Actinomycetota</taxon>
        <taxon>Actinomycetes</taxon>
        <taxon>Streptosporangiales</taxon>
        <taxon>Streptosporangiaceae</taxon>
        <taxon>Streptosporangium</taxon>
    </lineage>
</organism>
<proteinExistence type="predicted"/>
<dbReference type="Proteomes" id="UP001500831">
    <property type="component" value="Unassembled WGS sequence"/>
</dbReference>
<feature type="transmembrane region" description="Helical" evidence="1">
    <location>
        <begin position="655"/>
        <end position="679"/>
    </location>
</feature>
<keyword evidence="1" id="KW-0812">Transmembrane</keyword>
<reference evidence="2 3" key="1">
    <citation type="journal article" date="2019" name="Int. J. Syst. Evol. Microbiol.">
        <title>The Global Catalogue of Microorganisms (GCM) 10K type strain sequencing project: providing services to taxonomists for standard genome sequencing and annotation.</title>
        <authorList>
            <consortium name="The Broad Institute Genomics Platform"/>
            <consortium name="The Broad Institute Genome Sequencing Center for Infectious Disease"/>
            <person name="Wu L."/>
            <person name="Ma J."/>
        </authorList>
    </citation>
    <scope>NUCLEOTIDE SEQUENCE [LARGE SCALE GENOMIC DNA]</scope>
    <source>
        <strain evidence="2 3">JCM 6242</strain>
    </source>
</reference>
<keyword evidence="1" id="KW-0472">Membrane</keyword>